<accession>A0A0F8Y3W7</accession>
<dbReference type="EMBL" id="LAZR01055549">
    <property type="protein sequence ID" value="KKK76117.1"/>
    <property type="molecule type" value="Genomic_DNA"/>
</dbReference>
<dbReference type="AlphaFoldDB" id="A0A0F8Y3W7"/>
<feature type="region of interest" description="Disordered" evidence="1">
    <location>
        <begin position="146"/>
        <end position="185"/>
    </location>
</feature>
<gene>
    <name evidence="2" type="ORF">LCGC14_2866900</name>
</gene>
<feature type="compositionally biased region" description="Basic and acidic residues" evidence="1">
    <location>
        <begin position="175"/>
        <end position="185"/>
    </location>
</feature>
<feature type="compositionally biased region" description="Basic and acidic residues" evidence="1">
    <location>
        <begin position="216"/>
        <end position="237"/>
    </location>
</feature>
<organism evidence="2">
    <name type="scientific">marine sediment metagenome</name>
    <dbReference type="NCBI Taxonomy" id="412755"/>
    <lineage>
        <taxon>unclassified sequences</taxon>
        <taxon>metagenomes</taxon>
        <taxon>ecological metagenomes</taxon>
    </lineage>
</organism>
<comment type="caution">
    <text evidence="2">The sequence shown here is derived from an EMBL/GenBank/DDBJ whole genome shotgun (WGS) entry which is preliminary data.</text>
</comment>
<evidence type="ECO:0000313" key="2">
    <source>
        <dbReference type="EMBL" id="KKK76117.1"/>
    </source>
</evidence>
<evidence type="ECO:0000256" key="1">
    <source>
        <dbReference type="SAM" id="MobiDB-lite"/>
    </source>
</evidence>
<feature type="region of interest" description="Disordered" evidence="1">
    <location>
        <begin position="211"/>
        <end position="272"/>
    </location>
</feature>
<proteinExistence type="predicted"/>
<protein>
    <submittedName>
        <fullName evidence="2">Uncharacterized protein</fullName>
    </submittedName>
</protein>
<reference evidence="2" key="1">
    <citation type="journal article" date="2015" name="Nature">
        <title>Complex archaea that bridge the gap between prokaryotes and eukaryotes.</title>
        <authorList>
            <person name="Spang A."/>
            <person name="Saw J.H."/>
            <person name="Jorgensen S.L."/>
            <person name="Zaremba-Niedzwiedzka K."/>
            <person name="Martijn J."/>
            <person name="Lind A.E."/>
            <person name="van Eijk R."/>
            <person name="Schleper C."/>
            <person name="Guy L."/>
            <person name="Ettema T.J."/>
        </authorList>
    </citation>
    <scope>NUCLEOTIDE SEQUENCE</scope>
</reference>
<name>A0A0F8Y3W7_9ZZZZ</name>
<sequence length="346" mass="37043">MWLLVPSASFPPQPVGVDSIGASNALWSRLEQSATLKTKSRPARSWYTAWKQAAWMRRLFGRMPTPSTAAPGVERWMASLGATPASPSASQAADAVPTIPATSGPTGSGSSASLALTRSLGSRLQARLASCGSTLYRLTWKERTTPSGRSISALRGSGHRTSGSGSGSWPTPRAGESKGGEYRDSEKAITRFLDPKRNNDLNEAVFLASWPTPKQTDSDKGVRTMRGAEKELERKGPGADLPTLAAAASWGTPRSVETGHSTGSPERADQHKSRLEDQIFLAPWMTPVVPNYQARHGLTATGSPAETGKPGQLNPAFSLWLMGYPAAWVSCGARAMQLCRKSRRRL</sequence>
<feature type="region of interest" description="Disordered" evidence="1">
    <location>
        <begin position="82"/>
        <end position="113"/>
    </location>
</feature>